<evidence type="ECO:0000313" key="1">
    <source>
        <dbReference type="EMBL" id="MCC0094722.1"/>
    </source>
</evidence>
<gene>
    <name evidence="1" type="ORF">K7B10_07970</name>
</gene>
<dbReference type="EMBL" id="JAINUL010000001">
    <property type="protein sequence ID" value="MCC0094722.1"/>
    <property type="molecule type" value="Genomic_DNA"/>
</dbReference>
<keyword evidence="2" id="KW-1185">Reference proteome</keyword>
<comment type="caution">
    <text evidence="1">The sequence shown here is derived from an EMBL/GenBank/DDBJ whole genome shotgun (WGS) entry which is preliminary data.</text>
</comment>
<protein>
    <submittedName>
        <fullName evidence="1">Uncharacterized protein</fullName>
    </submittedName>
</protein>
<accession>A0ABS8E0Q2</accession>
<organism evidence="1 2">
    <name type="scientific">Streptomyces flavotricini</name>
    <dbReference type="NCBI Taxonomy" id="66888"/>
    <lineage>
        <taxon>Bacteria</taxon>
        <taxon>Bacillati</taxon>
        <taxon>Actinomycetota</taxon>
        <taxon>Actinomycetes</taxon>
        <taxon>Kitasatosporales</taxon>
        <taxon>Streptomycetaceae</taxon>
        <taxon>Streptomyces</taxon>
    </lineage>
</organism>
<dbReference type="Proteomes" id="UP001520654">
    <property type="component" value="Unassembled WGS sequence"/>
</dbReference>
<evidence type="ECO:0000313" key="2">
    <source>
        <dbReference type="Proteomes" id="UP001520654"/>
    </source>
</evidence>
<sequence length="404" mass="44821">MESDEGLRVVMVMVDRETETVVLTRSDGKEARFPLTSPMFESSSLLSRLAYPPTFEGLFVQTRKGDTIVFELPRSDGADQLNGRLVVYLDQNKWRPVSDVLQGRCGGAAADREAAQRLVEWVEAGRIILPASAGHYYETTKWSDAEGRYRLGLSILQLSRGWQLRDPLQVRRDELRWLFRNRLAPGGVLPTAVTLAPNVIHSAARGFTPLSPPPDFPVQEAFQHEAVVSATTLIDLMLDSEGGELGPETGWTQDNQGFSDWLDSQDGDSQKKRKAIDAWLFRDLQRELGEESYAAGLTAERLKEWGSASQPVQELAALPCLGLFREMLHERHLNKGTTWKPNDVIDMVYLSCAAGYADFVVCERQMREPLARGIARLGRSTQVFRSLAEAVSAIAAALDAGSNA</sequence>
<proteinExistence type="predicted"/>
<reference evidence="1 2" key="1">
    <citation type="submission" date="2021-08" db="EMBL/GenBank/DDBJ databases">
        <title>Genomic Architecture of Streptomyces flavotricini NGL1 and Streptomyces erythrochromogenes HMS4 With Differential Plant Beneficial attributes and laccase production capabilities.</title>
        <authorList>
            <person name="Salwan R."/>
            <person name="Kaur R."/>
            <person name="Sharma V."/>
        </authorList>
    </citation>
    <scope>NUCLEOTIDE SEQUENCE [LARGE SCALE GENOMIC DNA]</scope>
    <source>
        <strain evidence="1 2">NGL1</strain>
    </source>
</reference>
<name>A0ABS8E0Q2_9ACTN</name>